<name>A0A0R0HRT6_SOYBN</name>
<evidence type="ECO:0000313" key="4">
    <source>
        <dbReference type="Proteomes" id="UP000008827"/>
    </source>
</evidence>
<evidence type="ECO:0000313" key="2">
    <source>
        <dbReference type="EMBL" id="KRH33207.1"/>
    </source>
</evidence>
<sequence>MAVCFNHTQLHYYIITSFFSLSHTLSLSFISFCLWHDQCERAFSSFSSISNFYFISSTSGTFQCNRSFLLFFFFFLFVSCELYSL</sequence>
<gene>
    <name evidence="2" type="ORF">GLYMA_10G107000</name>
</gene>
<reference evidence="3" key="2">
    <citation type="submission" date="2018-02" db="UniProtKB">
        <authorList>
            <consortium name="EnsemblPlants"/>
        </authorList>
    </citation>
    <scope>IDENTIFICATION</scope>
    <source>
        <strain evidence="3">Williams 82</strain>
    </source>
</reference>
<keyword evidence="1" id="KW-1133">Transmembrane helix</keyword>
<keyword evidence="1" id="KW-0472">Membrane</keyword>
<evidence type="ECO:0000313" key="3">
    <source>
        <dbReference type="EnsemblPlants" id="KRH33207"/>
    </source>
</evidence>
<dbReference type="Gramene" id="KRH33207">
    <property type="protein sequence ID" value="KRH33207"/>
    <property type="gene ID" value="GLYMA_10G107000"/>
</dbReference>
<dbReference type="Proteomes" id="UP000008827">
    <property type="component" value="Chromosome 10"/>
</dbReference>
<dbReference type="EMBL" id="CM000843">
    <property type="protein sequence ID" value="KRH33207.1"/>
    <property type="molecule type" value="Genomic_DNA"/>
</dbReference>
<reference evidence="2" key="3">
    <citation type="submission" date="2018-07" db="EMBL/GenBank/DDBJ databases">
        <title>WGS assembly of Glycine max.</title>
        <authorList>
            <person name="Schmutz J."/>
            <person name="Cannon S."/>
            <person name="Schlueter J."/>
            <person name="Ma J."/>
            <person name="Mitros T."/>
            <person name="Nelson W."/>
            <person name="Hyten D."/>
            <person name="Song Q."/>
            <person name="Thelen J."/>
            <person name="Cheng J."/>
            <person name="Xu D."/>
            <person name="Hellsten U."/>
            <person name="May G."/>
            <person name="Yu Y."/>
            <person name="Sakurai T."/>
            <person name="Umezawa T."/>
            <person name="Bhattacharyya M."/>
            <person name="Sandhu D."/>
            <person name="Valliyodan B."/>
            <person name="Lindquist E."/>
            <person name="Peto M."/>
            <person name="Grant D."/>
            <person name="Shu S."/>
            <person name="Goodstein D."/>
            <person name="Barry K."/>
            <person name="Futrell-Griggs M."/>
            <person name="Abernathy B."/>
            <person name="Du J."/>
            <person name="Tian Z."/>
            <person name="Zhu L."/>
            <person name="Gill N."/>
            <person name="Joshi T."/>
            <person name="Libault M."/>
            <person name="Sethuraman A."/>
            <person name="Zhang X."/>
            <person name="Shinozaki K."/>
            <person name="Nguyen H."/>
            <person name="Wing R."/>
            <person name="Cregan P."/>
            <person name="Specht J."/>
            <person name="Grimwood J."/>
            <person name="Rokhsar D."/>
            <person name="Stacey G."/>
            <person name="Shoemaker R."/>
            <person name="Jackson S."/>
        </authorList>
    </citation>
    <scope>NUCLEOTIDE SEQUENCE</scope>
    <source>
        <tissue evidence="2">Callus</tissue>
    </source>
</reference>
<keyword evidence="4" id="KW-1185">Reference proteome</keyword>
<dbReference type="EnsemblPlants" id="KRH33207">
    <property type="protein sequence ID" value="KRH33207"/>
    <property type="gene ID" value="GLYMA_10G107000"/>
</dbReference>
<dbReference type="InParanoid" id="A0A0R0HRT6"/>
<organism evidence="2">
    <name type="scientific">Glycine max</name>
    <name type="common">Soybean</name>
    <name type="synonym">Glycine hispida</name>
    <dbReference type="NCBI Taxonomy" id="3847"/>
    <lineage>
        <taxon>Eukaryota</taxon>
        <taxon>Viridiplantae</taxon>
        <taxon>Streptophyta</taxon>
        <taxon>Embryophyta</taxon>
        <taxon>Tracheophyta</taxon>
        <taxon>Spermatophyta</taxon>
        <taxon>Magnoliopsida</taxon>
        <taxon>eudicotyledons</taxon>
        <taxon>Gunneridae</taxon>
        <taxon>Pentapetalae</taxon>
        <taxon>rosids</taxon>
        <taxon>fabids</taxon>
        <taxon>Fabales</taxon>
        <taxon>Fabaceae</taxon>
        <taxon>Papilionoideae</taxon>
        <taxon>50 kb inversion clade</taxon>
        <taxon>NPAAA clade</taxon>
        <taxon>indigoferoid/millettioid clade</taxon>
        <taxon>Phaseoleae</taxon>
        <taxon>Glycine</taxon>
        <taxon>Glycine subgen. Soja</taxon>
    </lineage>
</organism>
<dbReference type="AlphaFoldDB" id="A0A0R0HRT6"/>
<reference evidence="2 3" key="1">
    <citation type="journal article" date="2010" name="Nature">
        <title>Genome sequence of the palaeopolyploid soybean.</title>
        <authorList>
            <person name="Schmutz J."/>
            <person name="Cannon S.B."/>
            <person name="Schlueter J."/>
            <person name="Ma J."/>
            <person name="Mitros T."/>
            <person name="Nelson W."/>
            <person name="Hyten D.L."/>
            <person name="Song Q."/>
            <person name="Thelen J.J."/>
            <person name="Cheng J."/>
            <person name="Xu D."/>
            <person name="Hellsten U."/>
            <person name="May G.D."/>
            <person name="Yu Y."/>
            <person name="Sakurai T."/>
            <person name="Umezawa T."/>
            <person name="Bhattacharyya M.K."/>
            <person name="Sandhu D."/>
            <person name="Valliyodan B."/>
            <person name="Lindquist E."/>
            <person name="Peto M."/>
            <person name="Grant D."/>
            <person name="Shu S."/>
            <person name="Goodstein D."/>
            <person name="Barry K."/>
            <person name="Futrell-Griggs M."/>
            <person name="Abernathy B."/>
            <person name="Du J."/>
            <person name="Tian Z."/>
            <person name="Zhu L."/>
            <person name="Gill N."/>
            <person name="Joshi T."/>
            <person name="Libault M."/>
            <person name="Sethuraman A."/>
            <person name="Zhang X.-C."/>
            <person name="Shinozaki K."/>
            <person name="Nguyen H.T."/>
            <person name="Wing R.A."/>
            <person name="Cregan P."/>
            <person name="Specht J."/>
            <person name="Grimwood J."/>
            <person name="Rokhsar D."/>
            <person name="Stacey G."/>
            <person name="Shoemaker R.C."/>
            <person name="Jackson S.A."/>
        </authorList>
    </citation>
    <scope>NUCLEOTIDE SEQUENCE [LARGE SCALE GENOMIC DNA]</scope>
    <source>
        <strain evidence="3">cv. Williams 82</strain>
        <tissue evidence="2">Callus</tissue>
    </source>
</reference>
<accession>A0A0R0HRT6</accession>
<keyword evidence="1" id="KW-0812">Transmembrane</keyword>
<feature type="transmembrane region" description="Helical" evidence="1">
    <location>
        <begin position="12"/>
        <end position="35"/>
    </location>
</feature>
<proteinExistence type="predicted"/>
<protein>
    <submittedName>
        <fullName evidence="2 3">Uncharacterized protein</fullName>
    </submittedName>
</protein>
<evidence type="ECO:0000256" key="1">
    <source>
        <dbReference type="SAM" id="Phobius"/>
    </source>
</evidence>
<feature type="transmembrane region" description="Helical" evidence="1">
    <location>
        <begin position="68"/>
        <end position="84"/>
    </location>
</feature>